<feature type="region of interest" description="Disordered" evidence="1">
    <location>
        <begin position="159"/>
        <end position="208"/>
    </location>
</feature>
<evidence type="ECO:0000259" key="2">
    <source>
        <dbReference type="Pfam" id="PF12874"/>
    </source>
</evidence>
<keyword evidence="4" id="KW-1185">Reference proteome</keyword>
<organism evidence="3 4">
    <name type="scientific">Entomortierella chlamydospora</name>
    <dbReference type="NCBI Taxonomy" id="101097"/>
    <lineage>
        <taxon>Eukaryota</taxon>
        <taxon>Fungi</taxon>
        <taxon>Fungi incertae sedis</taxon>
        <taxon>Mucoromycota</taxon>
        <taxon>Mortierellomycotina</taxon>
        <taxon>Mortierellomycetes</taxon>
        <taxon>Mortierellales</taxon>
        <taxon>Mortierellaceae</taxon>
        <taxon>Entomortierella</taxon>
    </lineage>
</organism>
<gene>
    <name evidence="3" type="ORF">BGZ80_001355</name>
</gene>
<evidence type="ECO:0000313" key="3">
    <source>
        <dbReference type="EMBL" id="KAG0010594.1"/>
    </source>
</evidence>
<dbReference type="Pfam" id="PF12874">
    <property type="entry name" value="zf-met"/>
    <property type="match status" value="1"/>
</dbReference>
<feature type="compositionally biased region" description="Basic residues" evidence="1">
    <location>
        <begin position="360"/>
        <end position="371"/>
    </location>
</feature>
<dbReference type="AlphaFoldDB" id="A0A9P6SY11"/>
<feature type="compositionally biased region" description="Polar residues" evidence="1">
    <location>
        <begin position="39"/>
        <end position="51"/>
    </location>
</feature>
<sequence length="524" mass="58009">MEKKTSDPGPPPLRENKHINSSVPATSKLDLKEEANRSLDPSVNVNHVSQSGQIDKSAVASLPTSDTERALPYAWHLLPQEKLEEIAYNSRKQRKARLKVMIKFTGDLIIHLRTKIVLTVKHLHLVRKQENPPKCPNCPNVRLTSMTMLSSHLLSKKHLARAKKQAEQNQAQPTPCTSAALPSQQSFQTSSKDQATGSTLEERTVSSAQDEIIGDTAVANINSCVSHQGANGRVDGDKASSDMDVDPIADKTDLEISNDGNPTPQQNLGRGRELDETGKKSSKQRKRKAERDRKKARIRLEKSSISNAQVIPDKASSVTTEGLRTQESGLLDQGNDIIPPTDMSDLGVSSQNKGLPSGAKTKRRRPKKRRPGISVEPLNLDSSNLSDDTQLTTEAQAIMKPMSHERTSVGGVSHTRWHCSICGERWKREKAWHGHLLSAQHMRRALQMMRQITPPIMPYGRNDVQASKDSFGWGTGLGMVEEEDDDEEFEDEDSDSVTEKFNTNAMENIDNGGDNSNDDMDLED</sequence>
<feature type="region of interest" description="Disordered" evidence="1">
    <location>
        <begin position="1"/>
        <end position="51"/>
    </location>
</feature>
<feature type="domain" description="C2H2-type" evidence="2">
    <location>
        <begin position="138"/>
        <end position="158"/>
    </location>
</feature>
<feature type="region of interest" description="Disordered" evidence="1">
    <location>
        <begin position="250"/>
        <end position="386"/>
    </location>
</feature>
<reference evidence="3" key="1">
    <citation type="journal article" date="2020" name="Fungal Divers.">
        <title>Resolving the Mortierellaceae phylogeny through synthesis of multi-gene phylogenetics and phylogenomics.</title>
        <authorList>
            <person name="Vandepol N."/>
            <person name="Liber J."/>
            <person name="Desiro A."/>
            <person name="Na H."/>
            <person name="Kennedy M."/>
            <person name="Barry K."/>
            <person name="Grigoriev I.V."/>
            <person name="Miller A.N."/>
            <person name="O'Donnell K."/>
            <person name="Stajich J.E."/>
            <person name="Bonito G."/>
        </authorList>
    </citation>
    <scope>NUCLEOTIDE SEQUENCE</scope>
    <source>
        <strain evidence="3">NRRL 2769</strain>
    </source>
</reference>
<feature type="compositionally biased region" description="Basic and acidic residues" evidence="1">
    <location>
        <begin position="289"/>
        <end position="302"/>
    </location>
</feature>
<dbReference type="Proteomes" id="UP000703661">
    <property type="component" value="Unassembled WGS sequence"/>
</dbReference>
<proteinExistence type="predicted"/>
<feature type="compositionally biased region" description="Polar residues" evidence="1">
    <location>
        <begin position="316"/>
        <end position="328"/>
    </location>
</feature>
<feature type="compositionally biased region" description="Acidic residues" evidence="1">
    <location>
        <begin position="480"/>
        <end position="496"/>
    </location>
</feature>
<dbReference type="InterPro" id="IPR013087">
    <property type="entry name" value="Znf_C2H2_type"/>
</dbReference>
<protein>
    <recommendedName>
        <fullName evidence="2">C2H2-type domain-containing protein</fullName>
    </recommendedName>
</protein>
<name>A0A9P6SY11_9FUNG</name>
<feature type="compositionally biased region" description="Polar residues" evidence="1">
    <location>
        <begin position="258"/>
        <end position="268"/>
    </location>
</feature>
<comment type="caution">
    <text evidence="3">The sequence shown here is derived from an EMBL/GenBank/DDBJ whole genome shotgun (WGS) entry which is preliminary data.</text>
</comment>
<feature type="compositionally biased region" description="Basic and acidic residues" evidence="1">
    <location>
        <begin position="270"/>
        <end position="279"/>
    </location>
</feature>
<dbReference type="EMBL" id="JAAAID010001303">
    <property type="protein sequence ID" value="KAG0010594.1"/>
    <property type="molecule type" value="Genomic_DNA"/>
</dbReference>
<feature type="region of interest" description="Disordered" evidence="1">
    <location>
        <begin position="475"/>
        <end position="524"/>
    </location>
</feature>
<evidence type="ECO:0000313" key="4">
    <source>
        <dbReference type="Proteomes" id="UP000703661"/>
    </source>
</evidence>
<accession>A0A9P6SY11</accession>
<evidence type="ECO:0000256" key="1">
    <source>
        <dbReference type="SAM" id="MobiDB-lite"/>
    </source>
</evidence>
<feature type="compositionally biased region" description="Polar residues" evidence="1">
    <location>
        <begin position="167"/>
        <end position="208"/>
    </location>
</feature>